<feature type="transmembrane region" description="Helical" evidence="2">
    <location>
        <begin position="265"/>
        <end position="283"/>
    </location>
</feature>
<feature type="compositionally biased region" description="Low complexity" evidence="1">
    <location>
        <begin position="191"/>
        <end position="236"/>
    </location>
</feature>
<gene>
    <name evidence="3" type="ORF">SAMN05421811_103796</name>
</gene>
<feature type="region of interest" description="Disordered" evidence="1">
    <location>
        <begin position="79"/>
        <end position="100"/>
    </location>
</feature>
<evidence type="ECO:0000313" key="3">
    <source>
        <dbReference type="EMBL" id="SET67048.1"/>
    </source>
</evidence>
<evidence type="ECO:0000256" key="1">
    <source>
        <dbReference type="SAM" id="MobiDB-lite"/>
    </source>
</evidence>
<evidence type="ECO:0000313" key="4">
    <source>
        <dbReference type="Proteomes" id="UP000199361"/>
    </source>
</evidence>
<organism evidence="3 4">
    <name type="scientific">Nonomuraea wenchangensis</name>
    <dbReference type="NCBI Taxonomy" id="568860"/>
    <lineage>
        <taxon>Bacteria</taxon>
        <taxon>Bacillati</taxon>
        <taxon>Actinomycetota</taxon>
        <taxon>Actinomycetes</taxon>
        <taxon>Streptosporangiales</taxon>
        <taxon>Streptosporangiaceae</taxon>
        <taxon>Nonomuraea</taxon>
    </lineage>
</organism>
<dbReference type="Proteomes" id="UP000199361">
    <property type="component" value="Unassembled WGS sequence"/>
</dbReference>
<sequence length="291" mass="29179">MLTSKARRRLALKTSAMAVLGAGIFGGLPVVAALAAPVDVVYNCGPATAKSPYWFNMELRTPASAVTPNATVTVTWDVKPPTGTPSHSPAATASEQITPTSTIVARGTVNPSGSPMPSTSITASGAATQFTTISPGATMPAVAMTMVIKPTATGTIGLKGGNFELQVNGETWYECEPGASGGPSAHFVVTTGSTGTPTGTGTPTNTGTGTPTPTPTTSTPRPTKTTTEIVTVTPSSERSTKKSQTPKSGADTGAGGMMGPDGRTFILAGTALIGAAALGGLLMRRRNATRG</sequence>
<dbReference type="PROSITE" id="PS51318">
    <property type="entry name" value="TAT"/>
    <property type="match status" value="1"/>
</dbReference>
<dbReference type="InterPro" id="IPR006311">
    <property type="entry name" value="TAT_signal"/>
</dbReference>
<dbReference type="RefSeq" id="WP_177240628.1">
    <property type="nucleotide sequence ID" value="NZ_FOHX01000003.1"/>
</dbReference>
<name>A0A1I0G8K9_9ACTN</name>
<feature type="compositionally biased region" description="Polar residues" evidence="1">
    <location>
        <begin position="84"/>
        <end position="100"/>
    </location>
</feature>
<keyword evidence="2" id="KW-0472">Membrane</keyword>
<protein>
    <submittedName>
        <fullName evidence="3">Uncharacterized protein</fullName>
    </submittedName>
</protein>
<keyword evidence="2" id="KW-1133">Transmembrane helix</keyword>
<dbReference type="AlphaFoldDB" id="A0A1I0G8K9"/>
<keyword evidence="4" id="KW-1185">Reference proteome</keyword>
<feature type="region of interest" description="Disordered" evidence="1">
    <location>
        <begin position="191"/>
        <end position="257"/>
    </location>
</feature>
<proteinExistence type="predicted"/>
<reference evidence="3 4" key="1">
    <citation type="submission" date="2016-10" db="EMBL/GenBank/DDBJ databases">
        <authorList>
            <person name="de Groot N.N."/>
        </authorList>
    </citation>
    <scope>NUCLEOTIDE SEQUENCE [LARGE SCALE GENOMIC DNA]</scope>
    <source>
        <strain evidence="3 4">CGMCC 4.5598</strain>
    </source>
</reference>
<evidence type="ECO:0000256" key="2">
    <source>
        <dbReference type="SAM" id="Phobius"/>
    </source>
</evidence>
<accession>A0A1I0G8K9</accession>
<dbReference type="STRING" id="568860.SAMN05421811_103796"/>
<keyword evidence="2" id="KW-0812">Transmembrane</keyword>
<dbReference type="EMBL" id="FOHX01000003">
    <property type="protein sequence ID" value="SET67048.1"/>
    <property type="molecule type" value="Genomic_DNA"/>
</dbReference>